<dbReference type="SUPFAM" id="SSF46689">
    <property type="entry name" value="Homeodomain-like"/>
    <property type="match status" value="1"/>
</dbReference>
<comment type="caution">
    <text evidence="3">The sequence shown here is derived from an EMBL/GenBank/DDBJ whole genome shotgun (WGS) entry which is preliminary data.</text>
</comment>
<dbReference type="Proteomes" id="UP000291422">
    <property type="component" value="Unassembled WGS sequence"/>
</dbReference>
<evidence type="ECO:0000313" key="3">
    <source>
        <dbReference type="EMBL" id="RYN63084.1"/>
    </source>
</evidence>
<reference evidence="4" key="1">
    <citation type="journal article" date="2019" name="bioRxiv">
        <title>Genomics, evolutionary history and diagnostics of the Alternaria alternata species group including apple and Asian pear pathotypes.</title>
        <authorList>
            <person name="Armitage A.D."/>
            <person name="Cockerton H.M."/>
            <person name="Sreenivasaprasad S."/>
            <person name="Woodhall J.W."/>
            <person name="Lane C.R."/>
            <person name="Harrison R.J."/>
            <person name="Clarkson J.P."/>
        </authorList>
    </citation>
    <scope>NUCLEOTIDE SEQUENCE [LARGE SCALE GENOMIC DNA]</scope>
    <source>
        <strain evidence="4">FERA 1177</strain>
    </source>
</reference>
<dbReference type="PROSITE" id="PS51253">
    <property type="entry name" value="HTH_CENPB"/>
    <property type="match status" value="1"/>
</dbReference>
<evidence type="ECO:0000259" key="2">
    <source>
        <dbReference type="PROSITE" id="PS51253"/>
    </source>
</evidence>
<accession>A0A4Q4N0K4</accession>
<evidence type="ECO:0000256" key="1">
    <source>
        <dbReference type="ARBA" id="ARBA00023125"/>
    </source>
</evidence>
<keyword evidence="1" id="KW-0238">DNA-binding</keyword>
<dbReference type="AlphaFoldDB" id="A0A4Q4N0K4"/>
<organism evidence="3 4">
    <name type="scientific">Alternaria alternata</name>
    <name type="common">Alternaria rot fungus</name>
    <name type="synonym">Torula alternata</name>
    <dbReference type="NCBI Taxonomy" id="5599"/>
    <lineage>
        <taxon>Eukaryota</taxon>
        <taxon>Fungi</taxon>
        <taxon>Dikarya</taxon>
        <taxon>Ascomycota</taxon>
        <taxon>Pezizomycotina</taxon>
        <taxon>Dothideomycetes</taxon>
        <taxon>Pleosporomycetidae</taxon>
        <taxon>Pleosporales</taxon>
        <taxon>Pleosporineae</taxon>
        <taxon>Pleosporaceae</taxon>
        <taxon>Alternaria</taxon>
        <taxon>Alternaria sect. Alternaria</taxon>
        <taxon>Alternaria alternata complex</taxon>
    </lineage>
</organism>
<name>A0A4Q4N0K4_ALTAL</name>
<dbReference type="GO" id="GO:0003677">
    <property type="term" value="F:DNA binding"/>
    <property type="evidence" value="ECO:0007669"/>
    <property type="project" value="UniProtKB-KW"/>
</dbReference>
<gene>
    <name evidence="3" type="ORF">AA0117_g12821</name>
</gene>
<dbReference type="Gene3D" id="1.10.10.60">
    <property type="entry name" value="Homeodomain-like"/>
    <property type="match status" value="1"/>
</dbReference>
<dbReference type="InterPro" id="IPR006600">
    <property type="entry name" value="HTH_CenpB_DNA-bd_dom"/>
</dbReference>
<feature type="domain" description="HTH CENPB-type" evidence="2">
    <location>
        <begin position="57"/>
        <end position="126"/>
    </location>
</feature>
<proteinExistence type="predicted"/>
<dbReference type="InterPro" id="IPR009057">
    <property type="entry name" value="Homeodomain-like_sf"/>
</dbReference>
<protein>
    <recommendedName>
        <fullName evidence="2">HTH CENPB-type domain-containing protein</fullName>
    </recommendedName>
</protein>
<sequence length="203" mass="23187">MPQPQQALLRSSEADIQLTILSLNRHQIKTVRAAAQTFNVPRTTLRDRRAGKPARRDCQPNSKKLMQLEEEVIVSYILDLDRRGFAPTYAAVRDMADKLLAARGAGQVWQKWPANFVRRTDSLTTRFNRAYDRQRALCEDPVLIRSWFELVEQTKAKYGICDEDVYNFDEGGFMMGKITNQLVVTGSERRGRPKAIQPGQCGQ</sequence>
<evidence type="ECO:0000313" key="4">
    <source>
        <dbReference type="Proteomes" id="UP000291422"/>
    </source>
</evidence>
<dbReference type="EMBL" id="PDXD01000090">
    <property type="protein sequence ID" value="RYN63084.1"/>
    <property type="molecule type" value="Genomic_DNA"/>
</dbReference>